<feature type="coiled-coil region" evidence="1">
    <location>
        <begin position="366"/>
        <end position="397"/>
    </location>
</feature>
<evidence type="ECO:0000313" key="5">
    <source>
        <dbReference type="Proteomes" id="UP000242180"/>
    </source>
</evidence>
<keyword evidence="5" id="KW-1185">Reference proteome</keyword>
<dbReference type="Proteomes" id="UP000242180">
    <property type="component" value="Unassembled WGS sequence"/>
</dbReference>
<dbReference type="InParanoid" id="A0A1X2H8K6"/>
<feature type="compositionally biased region" description="Low complexity" evidence="2">
    <location>
        <begin position="279"/>
        <end position="297"/>
    </location>
</feature>
<feature type="domain" description="Myb-like" evidence="3">
    <location>
        <begin position="7"/>
        <end position="66"/>
    </location>
</feature>
<gene>
    <name evidence="4" type="ORF">BCR43DRAFT_336438</name>
</gene>
<evidence type="ECO:0000256" key="2">
    <source>
        <dbReference type="SAM" id="MobiDB-lite"/>
    </source>
</evidence>
<organism evidence="4 5">
    <name type="scientific">Syncephalastrum racemosum</name>
    <name type="common">Filamentous fungus</name>
    <dbReference type="NCBI Taxonomy" id="13706"/>
    <lineage>
        <taxon>Eukaryota</taxon>
        <taxon>Fungi</taxon>
        <taxon>Fungi incertae sedis</taxon>
        <taxon>Mucoromycota</taxon>
        <taxon>Mucoromycotina</taxon>
        <taxon>Mucoromycetes</taxon>
        <taxon>Mucorales</taxon>
        <taxon>Syncephalastraceae</taxon>
        <taxon>Syncephalastrum</taxon>
    </lineage>
</organism>
<dbReference type="EMBL" id="MCGN01000007">
    <property type="protein sequence ID" value="ORY94893.1"/>
    <property type="molecule type" value="Genomic_DNA"/>
</dbReference>
<dbReference type="SMART" id="SM00717">
    <property type="entry name" value="SANT"/>
    <property type="match status" value="1"/>
</dbReference>
<evidence type="ECO:0000313" key="4">
    <source>
        <dbReference type="EMBL" id="ORY94893.1"/>
    </source>
</evidence>
<evidence type="ECO:0000259" key="3">
    <source>
        <dbReference type="SMART" id="SM00717"/>
    </source>
</evidence>
<dbReference type="InterPro" id="IPR001005">
    <property type="entry name" value="SANT/Myb"/>
</dbReference>
<feature type="compositionally biased region" description="Acidic residues" evidence="2">
    <location>
        <begin position="124"/>
        <end position="149"/>
    </location>
</feature>
<keyword evidence="1" id="KW-0175">Coiled coil</keyword>
<accession>A0A1X2H8K6</accession>
<sequence length="406" mass="46935">MSREKKKVLMFRQEELNIFFNLLEDHRPYTNDDWIKIAHEFNKQVEDSRHRSSEYLKDRFYRWLNERPGKNGRLTESARFAKALREQWANDDKATAWQSEHNKRKVWRMKRKERRREQGLPTDTSEEENYSPPEEPEVPPEELSSEDEEARVQRLFNRQYEDTDEPSDRFSDVSTPSHSDYSDPGEGPSRKKPDLPLSAQWDPKAAAAAFTDAGGSDSEASEIQFYTADRPPPPRPRGMGVGATVEFDYNQMYKITDQESSQSQDEDDEDDEGELRLGQSSVSSASVTTESSQSSDESSSKEQVKGSEEDVSEPEGEWRRRHSRSRQFLPGETSSEEDGTEPIIRSYPRTVKNFDLTTAILNLNNINSMMNTIARIQQDLREEVDELKEQIQAMQIKQVKKDYGGP</sequence>
<name>A0A1X2H8K6_SYNRA</name>
<comment type="caution">
    <text evidence="4">The sequence shown here is derived from an EMBL/GenBank/DDBJ whole genome shotgun (WGS) entry which is preliminary data.</text>
</comment>
<feature type="region of interest" description="Disordered" evidence="2">
    <location>
        <begin position="107"/>
        <end position="344"/>
    </location>
</feature>
<evidence type="ECO:0000256" key="1">
    <source>
        <dbReference type="SAM" id="Coils"/>
    </source>
</evidence>
<protein>
    <recommendedName>
        <fullName evidence="3">Myb-like domain-containing protein</fullName>
    </recommendedName>
</protein>
<dbReference type="AlphaFoldDB" id="A0A1X2H8K6"/>
<feature type="compositionally biased region" description="Basic and acidic residues" evidence="2">
    <location>
        <begin position="298"/>
        <end position="308"/>
    </location>
</feature>
<proteinExistence type="predicted"/>
<feature type="compositionally biased region" description="Acidic residues" evidence="2">
    <location>
        <begin position="264"/>
        <end position="273"/>
    </location>
</feature>
<reference evidence="4 5" key="1">
    <citation type="submission" date="2016-07" db="EMBL/GenBank/DDBJ databases">
        <title>Pervasive Adenine N6-methylation of Active Genes in Fungi.</title>
        <authorList>
            <consortium name="DOE Joint Genome Institute"/>
            <person name="Mondo S.J."/>
            <person name="Dannebaum R.O."/>
            <person name="Kuo R.C."/>
            <person name="Labutti K."/>
            <person name="Haridas S."/>
            <person name="Kuo A."/>
            <person name="Salamov A."/>
            <person name="Ahrendt S.R."/>
            <person name="Lipzen A."/>
            <person name="Sullivan W."/>
            <person name="Andreopoulos W.B."/>
            <person name="Clum A."/>
            <person name="Lindquist E."/>
            <person name="Daum C."/>
            <person name="Ramamoorthy G.K."/>
            <person name="Gryganskyi A."/>
            <person name="Culley D."/>
            <person name="Magnuson J.K."/>
            <person name="James T.Y."/>
            <person name="O'Malley M.A."/>
            <person name="Stajich J.E."/>
            <person name="Spatafora J.W."/>
            <person name="Visel A."/>
            <person name="Grigoriev I.V."/>
        </authorList>
    </citation>
    <scope>NUCLEOTIDE SEQUENCE [LARGE SCALE GENOMIC DNA]</scope>
    <source>
        <strain evidence="4 5">NRRL 2496</strain>
    </source>
</reference>